<dbReference type="InterPro" id="IPR051702">
    <property type="entry name" value="SH3_domain_YSC84-like"/>
</dbReference>
<evidence type="ECO:0000313" key="2">
    <source>
        <dbReference type="EMBL" id="QBQ54987.1"/>
    </source>
</evidence>
<dbReference type="KEGG" id="nwr:E3U44_11035"/>
<evidence type="ECO:0000259" key="1">
    <source>
        <dbReference type="Pfam" id="PF04366"/>
    </source>
</evidence>
<dbReference type="RefSeq" id="WP_134358242.1">
    <property type="nucleotide sequence ID" value="NZ_CP038033.1"/>
</dbReference>
<keyword evidence="3" id="KW-1185">Reference proteome</keyword>
<dbReference type="OrthoDB" id="9782434at2"/>
<dbReference type="CDD" id="cd11524">
    <property type="entry name" value="SYLF"/>
    <property type="match status" value="1"/>
</dbReference>
<evidence type="ECO:0000313" key="3">
    <source>
        <dbReference type="Proteomes" id="UP000294325"/>
    </source>
</evidence>
<sequence length="137" mass="14603">MLTHRNGQWSSPMFYNLAAISAGAEAGIEAGQIAMLLMTEKAVESFMTNNNFSLNADAGFTIIDSSARAQGSLGKGDIIIWSDTEGLFADLAINVEDIVWDDEENAAYYGTTTVSPAAVAKGEIKASQDETIHNVLP</sequence>
<dbReference type="Pfam" id="PF04366">
    <property type="entry name" value="Ysc84"/>
    <property type="match status" value="1"/>
</dbReference>
<dbReference type="Proteomes" id="UP000294325">
    <property type="component" value="Chromosome"/>
</dbReference>
<reference evidence="2 3" key="1">
    <citation type="submission" date="2019-03" db="EMBL/GenBank/DDBJ databases">
        <title>The genome sequence of Nitrosococcus wardiae strain D1FHST reveals the archetypal metabolic capacity of ammonia-oxidizing Gammaproteobacteria.</title>
        <authorList>
            <person name="Wang L."/>
            <person name="Lim C.K."/>
            <person name="Hanson T.E."/>
            <person name="Dang H."/>
            <person name="Klotz M.G."/>
        </authorList>
    </citation>
    <scope>NUCLEOTIDE SEQUENCE [LARGE SCALE GENOMIC DNA]</scope>
    <source>
        <strain evidence="2 3">D1FHS</strain>
    </source>
</reference>
<dbReference type="InterPro" id="IPR007461">
    <property type="entry name" value="Ysc84_actin-binding"/>
</dbReference>
<dbReference type="PANTHER" id="PTHR15629:SF2">
    <property type="entry name" value="SH3 DOMAIN-CONTAINING YSC84-LIKE PROTEIN 1"/>
    <property type="match status" value="1"/>
</dbReference>
<organism evidence="2 3">
    <name type="scientific">Nitrosococcus wardiae</name>
    <dbReference type="NCBI Taxonomy" id="1814290"/>
    <lineage>
        <taxon>Bacteria</taxon>
        <taxon>Pseudomonadati</taxon>
        <taxon>Pseudomonadota</taxon>
        <taxon>Gammaproteobacteria</taxon>
        <taxon>Chromatiales</taxon>
        <taxon>Chromatiaceae</taxon>
        <taxon>Nitrosococcus</taxon>
    </lineage>
</organism>
<gene>
    <name evidence="2" type="ORF">E3U44_11035</name>
</gene>
<protein>
    <recommendedName>
        <fullName evidence="1">Ysc84 actin-binding domain-containing protein</fullName>
    </recommendedName>
</protein>
<dbReference type="AlphaFoldDB" id="A0A4P7C046"/>
<name>A0A4P7C046_9GAMM</name>
<proteinExistence type="predicted"/>
<dbReference type="EMBL" id="CP038033">
    <property type="protein sequence ID" value="QBQ54987.1"/>
    <property type="molecule type" value="Genomic_DNA"/>
</dbReference>
<feature type="domain" description="Ysc84 actin-binding" evidence="1">
    <location>
        <begin position="19"/>
        <end position="126"/>
    </location>
</feature>
<dbReference type="PANTHER" id="PTHR15629">
    <property type="entry name" value="SH3YL1 PROTEIN"/>
    <property type="match status" value="1"/>
</dbReference>
<accession>A0A4P7C046</accession>
<dbReference type="GO" id="GO:0035091">
    <property type="term" value="F:phosphatidylinositol binding"/>
    <property type="evidence" value="ECO:0007669"/>
    <property type="project" value="TreeGrafter"/>
</dbReference>